<dbReference type="AlphaFoldDB" id="A0A3A1YFW7"/>
<reference evidence="2 3" key="1">
    <citation type="submission" date="2017-08" db="EMBL/GenBank/DDBJ databases">
        <title>Reclassification of Bisgaard taxon 37 and 44.</title>
        <authorList>
            <person name="Christensen H."/>
        </authorList>
    </citation>
    <scope>NUCLEOTIDE SEQUENCE [LARGE SCALE GENOMIC DNA]</scope>
    <source>
        <strain evidence="2 3">111</strain>
    </source>
</reference>
<sequence length="616" mass="70450">MRDFNLYIAATTEPNLTTTPDTWGQKVSYFWQRIVHIPKQKRYYKKAQPFTALKQHINSYLALNYEQSLSPFTPTGKSWLYEHVRLTTEYILDAFIDHYASNKFTRAYYPGWPSSHSLNQASIEGSSRLLPVLAAYVAHYQQILSPEQQRALGISQPALSRTKYSKYEHTLRLCFLNATNAGRLGYWGQASDYSPLIHSAYDLALALWISRHSIYYYLLPSQQQQILSWLEHVVQLKVTDDHCLLFPLTIEFIIADLKQPIVKRADYPYAQRNLNAKDLNPYELNNPETYFNLVAISPSGWKDHPEFYSKFANLDRYQRIVEFYTSNGWWRDGANGDYDFSNSWSFYYCLYWLQQIEPNFTGPIIPVIAQQWAQQAVHMFTPHSIAFYGKHPSYRLAAATGLLVAHALNEPEQGNKKSPSSNYAGFGSNAHASSPTGDYLKSQEIHTPTNPYAGQYLRAFLAPNIHFIEQGAIAQGMVTSGIFAADRRLIAPESSPATAFGSLRSYTILLYSGNRTHVWTTPFAPLPVELSDYVIKIPTIGCQISGQQHTSEVVVDFYNSAYSYNPETSSLVHQTWKEHFSEWLLGKSTRPCNNLLRKGVTSWSSKLTLYRKLSKE</sequence>
<organism evidence="2 3">
    <name type="scientific">Psittacicella hinzii</name>
    <dbReference type="NCBI Taxonomy" id="2028575"/>
    <lineage>
        <taxon>Bacteria</taxon>
        <taxon>Pseudomonadati</taxon>
        <taxon>Pseudomonadota</taxon>
        <taxon>Gammaproteobacteria</taxon>
        <taxon>Pasteurellales</taxon>
        <taxon>Psittacicellaceae</taxon>
        <taxon>Psittacicella</taxon>
    </lineage>
</organism>
<dbReference type="Proteomes" id="UP000265916">
    <property type="component" value="Unassembled WGS sequence"/>
</dbReference>
<dbReference type="PANTHER" id="PTHR35339">
    <property type="entry name" value="LINALOOL DEHYDRATASE_ISOMERASE DOMAIN-CONTAINING PROTEIN"/>
    <property type="match status" value="1"/>
</dbReference>
<gene>
    <name evidence="2" type="ORF">CKF58_05155</name>
</gene>
<feature type="domain" description="DUF2264" evidence="1">
    <location>
        <begin position="315"/>
        <end position="411"/>
    </location>
</feature>
<dbReference type="InterPro" id="IPR016624">
    <property type="entry name" value="UCP014753"/>
</dbReference>
<evidence type="ECO:0000259" key="1">
    <source>
        <dbReference type="Pfam" id="PF10022"/>
    </source>
</evidence>
<name>A0A3A1YFW7_9GAMM</name>
<evidence type="ECO:0000313" key="2">
    <source>
        <dbReference type="EMBL" id="RIY37143.1"/>
    </source>
</evidence>
<dbReference type="PANTHER" id="PTHR35339:SF4">
    <property type="entry name" value="LINALOOL DEHYDRATASE_ISOMERASE DOMAIN-CONTAINING PROTEIN"/>
    <property type="match status" value="1"/>
</dbReference>
<dbReference type="InterPro" id="IPR049349">
    <property type="entry name" value="DUF2264_N"/>
</dbReference>
<dbReference type="EMBL" id="NRJG01000093">
    <property type="protein sequence ID" value="RIY37143.1"/>
    <property type="molecule type" value="Genomic_DNA"/>
</dbReference>
<evidence type="ECO:0000313" key="3">
    <source>
        <dbReference type="Proteomes" id="UP000265916"/>
    </source>
</evidence>
<feature type="domain" description="DUF2264" evidence="1">
    <location>
        <begin position="87"/>
        <end position="261"/>
    </location>
</feature>
<dbReference type="Pfam" id="PF10022">
    <property type="entry name" value="DUF2264"/>
    <property type="match status" value="2"/>
</dbReference>
<accession>A0A3A1YFW7</accession>
<dbReference type="RefSeq" id="WP_119531655.1">
    <property type="nucleotide sequence ID" value="NZ_JBHSSP010000004.1"/>
</dbReference>
<comment type="caution">
    <text evidence="2">The sequence shown here is derived from an EMBL/GenBank/DDBJ whole genome shotgun (WGS) entry which is preliminary data.</text>
</comment>
<protein>
    <recommendedName>
        <fullName evidence="1">DUF2264 domain-containing protein</fullName>
    </recommendedName>
</protein>
<dbReference type="OrthoDB" id="9813465at2"/>
<keyword evidence="3" id="KW-1185">Reference proteome</keyword>
<proteinExistence type="predicted"/>